<reference evidence="5 6" key="1">
    <citation type="submission" date="2018-08" db="EMBL/GenBank/DDBJ databases">
        <title>Paenibacillus sp. M4BSY-1, whole genome shotgun sequence.</title>
        <authorList>
            <person name="Tuo L."/>
        </authorList>
    </citation>
    <scope>NUCLEOTIDE SEQUENCE [LARGE SCALE GENOMIC DNA]</scope>
    <source>
        <strain evidence="5 6">M4BSY-1</strain>
    </source>
</reference>
<evidence type="ECO:0000259" key="4">
    <source>
        <dbReference type="Pfam" id="PF00149"/>
    </source>
</evidence>
<keyword evidence="3" id="KW-1133">Transmembrane helix</keyword>
<dbReference type="PANTHER" id="PTHR31302">
    <property type="entry name" value="TRANSMEMBRANE PROTEIN WITH METALLOPHOSPHOESTERASE DOMAIN-RELATED"/>
    <property type="match status" value="1"/>
</dbReference>
<dbReference type="GO" id="GO:0009245">
    <property type="term" value="P:lipid A biosynthetic process"/>
    <property type="evidence" value="ECO:0007669"/>
    <property type="project" value="TreeGrafter"/>
</dbReference>
<evidence type="ECO:0000256" key="2">
    <source>
        <dbReference type="ARBA" id="ARBA00022801"/>
    </source>
</evidence>
<keyword evidence="2" id="KW-0378">Hydrolase</keyword>
<evidence type="ECO:0000313" key="5">
    <source>
        <dbReference type="EMBL" id="REK71397.1"/>
    </source>
</evidence>
<protein>
    <submittedName>
        <fullName evidence="5">Metallophosphoesterase</fullName>
    </submittedName>
</protein>
<dbReference type="InterPro" id="IPR051158">
    <property type="entry name" value="Metallophosphoesterase_sf"/>
</dbReference>
<evidence type="ECO:0000313" key="6">
    <source>
        <dbReference type="Proteomes" id="UP000261905"/>
    </source>
</evidence>
<feature type="domain" description="Calcineurin-like phosphoesterase" evidence="4">
    <location>
        <begin position="50"/>
        <end position="222"/>
    </location>
</feature>
<dbReference type="EMBL" id="QUBQ01000005">
    <property type="protein sequence ID" value="REK71397.1"/>
    <property type="molecule type" value="Genomic_DNA"/>
</dbReference>
<dbReference type="AlphaFoldDB" id="A0A371P619"/>
<dbReference type="InterPro" id="IPR004843">
    <property type="entry name" value="Calcineurin-like_PHP"/>
</dbReference>
<dbReference type="GO" id="GO:0008758">
    <property type="term" value="F:UDP-2,3-diacylglucosamine hydrolase activity"/>
    <property type="evidence" value="ECO:0007669"/>
    <property type="project" value="TreeGrafter"/>
</dbReference>
<accession>A0A371P619</accession>
<keyword evidence="1" id="KW-0479">Metal-binding</keyword>
<keyword evidence="6" id="KW-1185">Reference proteome</keyword>
<keyword evidence="3" id="KW-0472">Membrane</keyword>
<dbReference type="Proteomes" id="UP000261905">
    <property type="component" value="Unassembled WGS sequence"/>
</dbReference>
<dbReference type="Pfam" id="PF00149">
    <property type="entry name" value="Metallophos"/>
    <property type="match status" value="1"/>
</dbReference>
<dbReference type="GO" id="GO:0016020">
    <property type="term" value="C:membrane"/>
    <property type="evidence" value="ECO:0007669"/>
    <property type="project" value="GOC"/>
</dbReference>
<dbReference type="PANTHER" id="PTHR31302:SF31">
    <property type="entry name" value="PHOSPHODIESTERASE YAEI"/>
    <property type="match status" value="1"/>
</dbReference>
<dbReference type="GO" id="GO:0046872">
    <property type="term" value="F:metal ion binding"/>
    <property type="evidence" value="ECO:0007669"/>
    <property type="project" value="UniProtKB-KW"/>
</dbReference>
<organism evidence="5 6">
    <name type="scientific">Paenibacillus paeoniae</name>
    <dbReference type="NCBI Taxonomy" id="2292705"/>
    <lineage>
        <taxon>Bacteria</taxon>
        <taxon>Bacillati</taxon>
        <taxon>Bacillota</taxon>
        <taxon>Bacilli</taxon>
        <taxon>Bacillales</taxon>
        <taxon>Paenibacillaceae</taxon>
        <taxon>Paenibacillus</taxon>
    </lineage>
</organism>
<dbReference type="InterPro" id="IPR029052">
    <property type="entry name" value="Metallo-depent_PP-like"/>
</dbReference>
<dbReference type="Gene3D" id="3.60.21.10">
    <property type="match status" value="1"/>
</dbReference>
<dbReference type="RefSeq" id="WP_116048590.1">
    <property type="nucleotide sequence ID" value="NZ_QUBQ01000005.1"/>
</dbReference>
<dbReference type="OrthoDB" id="9780884at2"/>
<evidence type="ECO:0000256" key="3">
    <source>
        <dbReference type="SAM" id="Phobius"/>
    </source>
</evidence>
<name>A0A371P619_9BACL</name>
<keyword evidence="3" id="KW-0812">Transmembrane</keyword>
<feature type="transmembrane region" description="Helical" evidence="3">
    <location>
        <begin position="7"/>
        <end position="24"/>
    </location>
</feature>
<proteinExistence type="predicted"/>
<sequence>MSRTKRWLLIYLPAAIVLCIYFLYAQNNSIVISTYKVASDKLPSDFDSYRIVQLSDLQSKEFGKEQRPLIRKVQKLDPDIIVFTGDLVDQRHYDGEASFKLMEGLVKIAPVYFARGNHERGARGYSSELEERLLALGVHIMKNAHEDIPIGDGVFRLVGVDDPTYNHRGDGDADKMNAHLAEALGDTDGSDPFTVLLSHRTELFPVYAENGIDLSLTGHAHGGQIRIPFKGGVFAPGQGVWPAWTDGMHELGASSMIVNRGLGNSRFPMRLFNQPEIVLVELIDERSAE</sequence>
<comment type="caution">
    <text evidence="5">The sequence shown here is derived from an EMBL/GenBank/DDBJ whole genome shotgun (WGS) entry which is preliminary data.</text>
</comment>
<evidence type="ECO:0000256" key="1">
    <source>
        <dbReference type="ARBA" id="ARBA00022723"/>
    </source>
</evidence>
<dbReference type="SUPFAM" id="SSF56300">
    <property type="entry name" value="Metallo-dependent phosphatases"/>
    <property type="match status" value="1"/>
</dbReference>
<gene>
    <name evidence="5" type="ORF">DX130_20545</name>
</gene>